<dbReference type="InterPro" id="IPR036388">
    <property type="entry name" value="WH-like_DNA-bd_sf"/>
</dbReference>
<evidence type="ECO:0000313" key="5">
    <source>
        <dbReference type="EMBL" id="CAE6512025.1"/>
    </source>
</evidence>
<evidence type="ECO:0000256" key="3">
    <source>
        <dbReference type="ARBA" id="ARBA00023163"/>
    </source>
</evidence>
<dbReference type="SUPFAM" id="SSF46785">
    <property type="entry name" value="Winged helix' DNA-binding domain"/>
    <property type="match status" value="1"/>
</dbReference>
<sequence length="256" mass="28909">MFSTFLTPFFGFFRAVQDNQMSATTTPVRVVNCLIGCLPREERNRFLKRCEPVELALGTILCEPKQPFRHVYFPLVGFISLAIAMDGHQPLEVALIGNEGMLGVPLVLGVDTSPHRAVVQGAGTALRMTVEQFQLELHDSTYLLRTLNRYLYVLMTQLSQTGACSHFHEIELRLACWLLMTHDRAHTDHFHLTHECLADMLGVRRSSITIAAGVLQRRKLIRYNRGDITILDRKGLKAASCGCYDQMNKDYSSLLP</sequence>
<dbReference type="GO" id="GO:0003700">
    <property type="term" value="F:DNA-binding transcription factor activity"/>
    <property type="evidence" value="ECO:0007669"/>
    <property type="project" value="TreeGrafter"/>
</dbReference>
<dbReference type="Pfam" id="PF13545">
    <property type="entry name" value="HTH_Crp_2"/>
    <property type="match status" value="1"/>
</dbReference>
<evidence type="ECO:0000259" key="4">
    <source>
        <dbReference type="Pfam" id="PF13545"/>
    </source>
</evidence>
<name>A0A8H9D9Q7_9PROT</name>
<dbReference type="SUPFAM" id="SSF51206">
    <property type="entry name" value="cAMP-binding domain-like"/>
    <property type="match status" value="1"/>
</dbReference>
<dbReference type="InterPro" id="IPR050397">
    <property type="entry name" value="Env_Response_Regulators"/>
</dbReference>
<dbReference type="Gene3D" id="2.60.120.10">
    <property type="entry name" value="Jelly Rolls"/>
    <property type="match status" value="1"/>
</dbReference>
<evidence type="ECO:0000256" key="1">
    <source>
        <dbReference type="ARBA" id="ARBA00023015"/>
    </source>
</evidence>
<dbReference type="AlphaFoldDB" id="A0A8H9D9Q7"/>
<feature type="domain" description="HTH crp-type" evidence="4">
    <location>
        <begin position="173"/>
        <end position="238"/>
    </location>
</feature>
<dbReference type="GO" id="GO:0003677">
    <property type="term" value="F:DNA binding"/>
    <property type="evidence" value="ECO:0007669"/>
    <property type="project" value="UniProtKB-KW"/>
</dbReference>
<keyword evidence="3" id="KW-0804">Transcription</keyword>
<keyword evidence="2" id="KW-0238">DNA-binding</keyword>
<organism evidence="5 6">
    <name type="scientific">Nitrosomonas nitrosa</name>
    <dbReference type="NCBI Taxonomy" id="52442"/>
    <lineage>
        <taxon>Bacteria</taxon>
        <taxon>Pseudomonadati</taxon>
        <taxon>Pseudomonadota</taxon>
        <taxon>Betaproteobacteria</taxon>
        <taxon>Nitrosomonadales</taxon>
        <taxon>Nitrosomonadaceae</taxon>
        <taxon>Nitrosomonas</taxon>
    </lineage>
</organism>
<comment type="caution">
    <text evidence="5">The sequence shown here is derived from an EMBL/GenBank/DDBJ whole genome shotgun (WGS) entry which is preliminary data.</text>
</comment>
<keyword evidence="1" id="KW-0805">Transcription regulation</keyword>
<dbReference type="GO" id="GO:0005829">
    <property type="term" value="C:cytosol"/>
    <property type="evidence" value="ECO:0007669"/>
    <property type="project" value="TreeGrafter"/>
</dbReference>
<dbReference type="InterPro" id="IPR036390">
    <property type="entry name" value="WH_DNA-bd_sf"/>
</dbReference>
<proteinExistence type="predicted"/>
<dbReference type="InterPro" id="IPR018490">
    <property type="entry name" value="cNMP-bd_dom_sf"/>
</dbReference>
<dbReference type="Proteomes" id="UP000601736">
    <property type="component" value="Unassembled WGS sequence"/>
</dbReference>
<dbReference type="PANTHER" id="PTHR24567">
    <property type="entry name" value="CRP FAMILY TRANSCRIPTIONAL REGULATORY PROTEIN"/>
    <property type="match status" value="1"/>
</dbReference>
<dbReference type="Gene3D" id="1.10.10.10">
    <property type="entry name" value="Winged helix-like DNA-binding domain superfamily/Winged helix DNA-binding domain"/>
    <property type="match status" value="1"/>
</dbReference>
<reference evidence="5" key="1">
    <citation type="submission" date="2021-02" db="EMBL/GenBank/DDBJ databases">
        <authorList>
            <person name="Han P."/>
        </authorList>
    </citation>
    <scope>NUCLEOTIDE SEQUENCE</scope>
    <source>
        <strain evidence="5">Nitrosomonas nitrosa 18-3D</strain>
    </source>
</reference>
<dbReference type="InterPro" id="IPR014710">
    <property type="entry name" value="RmlC-like_jellyroll"/>
</dbReference>
<evidence type="ECO:0000313" key="6">
    <source>
        <dbReference type="Proteomes" id="UP000601736"/>
    </source>
</evidence>
<dbReference type="PANTHER" id="PTHR24567:SF74">
    <property type="entry name" value="HTH-TYPE TRANSCRIPTIONAL REGULATOR ARCR"/>
    <property type="match status" value="1"/>
</dbReference>
<gene>
    <name evidence="5" type="ORF">NMYAN_40046</name>
</gene>
<protein>
    <submittedName>
        <fullName evidence="5">Transcriptional regulator, Crp/Fnr family</fullName>
    </submittedName>
</protein>
<dbReference type="InterPro" id="IPR012318">
    <property type="entry name" value="HTH_CRP"/>
</dbReference>
<dbReference type="EMBL" id="CAJNAP010000034">
    <property type="protein sequence ID" value="CAE6512025.1"/>
    <property type="molecule type" value="Genomic_DNA"/>
</dbReference>
<evidence type="ECO:0000256" key="2">
    <source>
        <dbReference type="ARBA" id="ARBA00023125"/>
    </source>
</evidence>
<accession>A0A8H9D9Q7</accession>